<evidence type="ECO:0000313" key="14">
    <source>
        <dbReference type="EMBL" id="KAK3770161.1"/>
    </source>
</evidence>
<dbReference type="PRINTS" id="PR01078">
    <property type="entry name" value="AMINACHANNEL"/>
</dbReference>
<dbReference type="GO" id="GO:0005886">
    <property type="term" value="C:plasma membrane"/>
    <property type="evidence" value="ECO:0007669"/>
    <property type="project" value="TreeGrafter"/>
</dbReference>
<organism evidence="14 15">
    <name type="scientific">Elysia crispata</name>
    <name type="common">lettuce slug</name>
    <dbReference type="NCBI Taxonomy" id="231223"/>
    <lineage>
        <taxon>Eukaryota</taxon>
        <taxon>Metazoa</taxon>
        <taxon>Spiralia</taxon>
        <taxon>Lophotrochozoa</taxon>
        <taxon>Mollusca</taxon>
        <taxon>Gastropoda</taxon>
        <taxon>Heterobranchia</taxon>
        <taxon>Euthyneura</taxon>
        <taxon>Panpulmonata</taxon>
        <taxon>Sacoglossa</taxon>
        <taxon>Placobranchoidea</taxon>
        <taxon>Plakobranchidae</taxon>
        <taxon>Elysia</taxon>
    </lineage>
</organism>
<keyword evidence="15" id="KW-1185">Reference proteome</keyword>
<keyword evidence="9 11" id="KW-0739">Sodium transport</keyword>
<evidence type="ECO:0000256" key="5">
    <source>
        <dbReference type="ARBA" id="ARBA00022989"/>
    </source>
</evidence>
<dbReference type="EMBL" id="JAWDGP010003865">
    <property type="protein sequence ID" value="KAK3770161.1"/>
    <property type="molecule type" value="Genomic_DNA"/>
</dbReference>
<evidence type="ECO:0000256" key="11">
    <source>
        <dbReference type="RuleBase" id="RU000679"/>
    </source>
</evidence>
<dbReference type="Gene3D" id="1.10.287.770">
    <property type="entry name" value="YojJ-like"/>
    <property type="match status" value="1"/>
</dbReference>
<dbReference type="PANTHER" id="PTHR11690">
    <property type="entry name" value="AMILORIDE-SENSITIVE SODIUM CHANNEL-RELATED"/>
    <property type="match status" value="1"/>
</dbReference>
<feature type="region of interest" description="Disordered" evidence="12">
    <location>
        <begin position="1"/>
        <end position="25"/>
    </location>
</feature>
<evidence type="ECO:0000256" key="6">
    <source>
        <dbReference type="ARBA" id="ARBA00023053"/>
    </source>
</evidence>
<evidence type="ECO:0000256" key="9">
    <source>
        <dbReference type="ARBA" id="ARBA00023201"/>
    </source>
</evidence>
<accession>A0AAE1DGX5</accession>
<keyword evidence="6" id="KW-0915">Sodium</keyword>
<evidence type="ECO:0000256" key="4">
    <source>
        <dbReference type="ARBA" id="ARBA00022692"/>
    </source>
</evidence>
<dbReference type="Pfam" id="PF00858">
    <property type="entry name" value="ASC"/>
    <property type="match status" value="1"/>
</dbReference>
<evidence type="ECO:0000256" key="13">
    <source>
        <dbReference type="SAM" id="Phobius"/>
    </source>
</evidence>
<feature type="compositionally biased region" description="Polar residues" evidence="12">
    <location>
        <begin position="8"/>
        <end position="21"/>
    </location>
</feature>
<keyword evidence="8 13" id="KW-0472">Membrane</keyword>
<keyword evidence="10 11" id="KW-0407">Ion channel</keyword>
<evidence type="ECO:0000256" key="2">
    <source>
        <dbReference type="ARBA" id="ARBA00022448"/>
    </source>
</evidence>
<comment type="subcellular location">
    <subcellularLocation>
        <location evidence="1">Membrane</location>
        <topology evidence="1">Multi-pass membrane protein</topology>
    </subcellularLocation>
</comment>
<feature type="transmembrane region" description="Helical" evidence="13">
    <location>
        <begin position="89"/>
        <end position="107"/>
    </location>
</feature>
<evidence type="ECO:0000256" key="3">
    <source>
        <dbReference type="ARBA" id="ARBA00022461"/>
    </source>
</evidence>
<keyword evidence="3 11" id="KW-0894">Sodium channel</keyword>
<dbReference type="Gene3D" id="2.60.470.10">
    <property type="entry name" value="Acid-sensing ion channels like domains"/>
    <property type="match status" value="1"/>
</dbReference>
<keyword evidence="7 11" id="KW-0406">Ion transport</keyword>
<dbReference type="PANTHER" id="PTHR11690:SF300">
    <property type="entry name" value="PICKPOCKET PROTEIN 19"/>
    <property type="match status" value="1"/>
</dbReference>
<keyword evidence="4 11" id="KW-0812">Transmembrane</keyword>
<reference evidence="14" key="1">
    <citation type="journal article" date="2023" name="G3 (Bethesda)">
        <title>A reference genome for the long-term kleptoplast-retaining sea slug Elysia crispata morphotype clarki.</title>
        <authorList>
            <person name="Eastman K.E."/>
            <person name="Pendleton A.L."/>
            <person name="Shaikh M.A."/>
            <person name="Suttiyut T."/>
            <person name="Ogas R."/>
            <person name="Tomko P."/>
            <person name="Gavelis G."/>
            <person name="Widhalm J.R."/>
            <person name="Wisecaver J.H."/>
        </authorList>
    </citation>
    <scope>NUCLEOTIDE SEQUENCE</scope>
    <source>
        <strain evidence="14">ECLA1</strain>
    </source>
</reference>
<name>A0AAE1DGX5_9GAST</name>
<dbReference type="GO" id="GO:0015280">
    <property type="term" value="F:ligand-gated sodium channel activity"/>
    <property type="evidence" value="ECO:0007669"/>
    <property type="project" value="TreeGrafter"/>
</dbReference>
<keyword evidence="5 13" id="KW-1133">Transmembrane helix</keyword>
<comment type="similarity">
    <text evidence="11">Belongs to the amiloride-sensitive sodium channel (TC 1.A.6) family.</text>
</comment>
<evidence type="ECO:0000313" key="15">
    <source>
        <dbReference type="Proteomes" id="UP001283361"/>
    </source>
</evidence>
<proteinExistence type="inferred from homology"/>
<comment type="caution">
    <text evidence="14">The sequence shown here is derived from an EMBL/GenBank/DDBJ whole genome shotgun (WGS) entry which is preliminary data.</text>
</comment>
<dbReference type="Proteomes" id="UP001283361">
    <property type="component" value="Unassembled WGS sequence"/>
</dbReference>
<keyword evidence="2 11" id="KW-0813">Transport</keyword>
<evidence type="ECO:0000256" key="10">
    <source>
        <dbReference type="ARBA" id="ARBA00023303"/>
    </source>
</evidence>
<evidence type="ECO:0000256" key="12">
    <source>
        <dbReference type="SAM" id="MobiDB-lite"/>
    </source>
</evidence>
<evidence type="ECO:0000256" key="1">
    <source>
        <dbReference type="ARBA" id="ARBA00004141"/>
    </source>
</evidence>
<dbReference type="AlphaFoldDB" id="A0AAE1DGX5"/>
<gene>
    <name evidence="14" type="ORF">RRG08_038673</name>
</gene>
<evidence type="ECO:0000256" key="8">
    <source>
        <dbReference type="ARBA" id="ARBA00023136"/>
    </source>
</evidence>
<feature type="transmembrane region" description="Helical" evidence="13">
    <location>
        <begin position="481"/>
        <end position="505"/>
    </location>
</feature>
<protein>
    <submittedName>
        <fullName evidence="14">Uncharacterized protein</fullName>
    </submittedName>
</protein>
<sequence length="530" mass="60229">MSGVSFRQPETFNGPQFQEESVNPPRGEVYSQQLGEAQDGQGFSEEKDCCGCYLDVNKSKELLSDYLESASIHGIAQTKGPQYYSWRRPVWLLLILVMSIALSWTLYRQISSLYHYPIKTVTKITINDNLPFPAVTICNLNQYIRERLPDDPMIETVLYAQSQYASISRHLGFSHKLPDLDNLTDVSGEELRRIVLHAAPRLEDMMLQCHWGAKTYNCQDIFRPLHTGYGTCYVFNGPDIAPDNLARAVSIFSQLRVIMITLNHQSYFSKFIHAGIKVLVHQPDEMPFPLFSGWFVRPGVAASMVLTRHDSKCLPRPFQAYSNAFCEDSKAEGYKNRLKRYKTYSAENCLNDCLSEKLEETCGCRHYFASGNRSFCSAKQLLTCYLPNYYTINSNDAQGCGCLRECETTTYSADMSYANYATSFIKHQAVRDGITLFSDYLDENVIDLRVYFESLNVMEVVQEPEMNKWTVIGTLGGQLGLFLGASTLSFVELIEILLLLLVTYIRRAFYIATGRLTKVPATDSRSNPRT</sequence>
<evidence type="ECO:0000256" key="7">
    <source>
        <dbReference type="ARBA" id="ARBA00023065"/>
    </source>
</evidence>
<dbReference type="InterPro" id="IPR001873">
    <property type="entry name" value="ENaC"/>
</dbReference>